<dbReference type="AlphaFoldDB" id="A0A4Y2GS64"/>
<protein>
    <submittedName>
        <fullName evidence="2">Uncharacterized protein</fullName>
    </submittedName>
</protein>
<proteinExistence type="predicted"/>
<evidence type="ECO:0000256" key="1">
    <source>
        <dbReference type="SAM" id="MobiDB-lite"/>
    </source>
</evidence>
<evidence type="ECO:0000313" key="2">
    <source>
        <dbReference type="EMBL" id="GBM54984.1"/>
    </source>
</evidence>
<keyword evidence="3" id="KW-1185">Reference proteome</keyword>
<feature type="region of interest" description="Disordered" evidence="1">
    <location>
        <begin position="1"/>
        <end position="45"/>
    </location>
</feature>
<accession>A0A4Y2GS64</accession>
<dbReference type="EMBL" id="BGPR01001480">
    <property type="protein sequence ID" value="GBM54984.1"/>
    <property type="molecule type" value="Genomic_DNA"/>
</dbReference>
<name>A0A4Y2GS64_ARAVE</name>
<sequence>MPTTQPPNPRRPAYPLGCETPQGPPGKESHPRLQRTAGEHQPTGNSIYFSKTERLQNPNGQNTKLQNKHLTNKRFIIFQHGSMRMPTGGNACARKGRSETNSGVIL</sequence>
<dbReference type="Proteomes" id="UP000499080">
    <property type="component" value="Unassembled WGS sequence"/>
</dbReference>
<comment type="caution">
    <text evidence="2">The sequence shown here is derived from an EMBL/GenBank/DDBJ whole genome shotgun (WGS) entry which is preliminary data.</text>
</comment>
<feature type="compositionally biased region" description="Pro residues" evidence="1">
    <location>
        <begin position="1"/>
        <end position="12"/>
    </location>
</feature>
<evidence type="ECO:0000313" key="3">
    <source>
        <dbReference type="Proteomes" id="UP000499080"/>
    </source>
</evidence>
<gene>
    <name evidence="2" type="ORF">AVEN_82532_1</name>
</gene>
<organism evidence="2 3">
    <name type="scientific">Araneus ventricosus</name>
    <name type="common">Orbweaver spider</name>
    <name type="synonym">Epeira ventricosa</name>
    <dbReference type="NCBI Taxonomy" id="182803"/>
    <lineage>
        <taxon>Eukaryota</taxon>
        <taxon>Metazoa</taxon>
        <taxon>Ecdysozoa</taxon>
        <taxon>Arthropoda</taxon>
        <taxon>Chelicerata</taxon>
        <taxon>Arachnida</taxon>
        <taxon>Araneae</taxon>
        <taxon>Araneomorphae</taxon>
        <taxon>Entelegynae</taxon>
        <taxon>Araneoidea</taxon>
        <taxon>Araneidae</taxon>
        <taxon>Araneus</taxon>
    </lineage>
</organism>
<reference evidence="2 3" key="1">
    <citation type="journal article" date="2019" name="Sci. Rep.">
        <title>Orb-weaving spider Araneus ventricosus genome elucidates the spidroin gene catalogue.</title>
        <authorList>
            <person name="Kono N."/>
            <person name="Nakamura H."/>
            <person name="Ohtoshi R."/>
            <person name="Moran D.A.P."/>
            <person name="Shinohara A."/>
            <person name="Yoshida Y."/>
            <person name="Fujiwara M."/>
            <person name="Mori M."/>
            <person name="Tomita M."/>
            <person name="Arakawa K."/>
        </authorList>
    </citation>
    <scope>NUCLEOTIDE SEQUENCE [LARGE SCALE GENOMIC DNA]</scope>
</reference>
<feature type="region of interest" description="Disordered" evidence="1">
    <location>
        <begin position="80"/>
        <end position="106"/>
    </location>
</feature>